<name>A0A8X6R718_TRICX</name>
<protein>
    <submittedName>
        <fullName evidence="1">Uncharacterized protein</fullName>
    </submittedName>
</protein>
<sequence>MDPIALPMSNFYGPRLDSFTNKIGFPILTGVTPDALRAFILRGHFPSLKMKYNTTMVSVWARGQWFWNPPGIVPGGWRRICNRCDTLGAKES</sequence>
<gene>
    <name evidence="1" type="ORF">TNCV_1994961</name>
</gene>
<proteinExistence type="predicted"/>
<evidence type="ECO:0000313" key="1">
    <source>
        <dbReference type="EMBL" id="GFX86634.1"/>
    </source>
</evidence>
<dbReference type="Proteomes" id="UP000887159">
    <property type="component" value="Unassembled WGS sequence"/>
</dbReference>
<evidence type="ECO:0000313" key="2">
    <source>
        <dbReference type="Proteomes" id="UP000887159"/>
    </source>
</evidence>
<comment type="caution">
    <text evidence="1">The sequence shown here is derived from an EMBL/GenBank/DDBJ whole genome shotgun (WGS) entry which is preliminary data.</text>
</comment>
<dbReference type="AlphaFoldDB" id="A0A8X6R718"/>
<reference evidence="1" key="1">
    <citation type="submission" date="2020-08" db="EMBL/GenBank/DDBJ databases">
        <title>Multicomponent nature underlies the extraordinary mechanical properties of spider dragline silk.</title>
        <authorList>
            <person name="Kono N."/>
            <person name="Nakamura H."/>
            <person name="Mori M."/>
            <person name="Yoshida Y."/>
            <person name="Ohtoshi R."/>
            <person name="Malay A.D."/>
            <person name="Moran D.A.P."/>
            <person name="Tomita M."/>
            <person name="Numata K."/>
            <person name="Arakawa K."/>
        </authorList>
    </citation>
    <scope>NUCLEOTIDE SEQUENCE</scope>
</reference>
<dbReference type="EMBL" id="BMAU01021012">
    <property type="protein sequence ID" value="GFX86634.1"/>
    <property type="molecule type" value="Genomic_DNA"/>
</dbReference>
<accession>A0A8X6R718</accession>
<keyword evidence="2" id="KW-1185">Reference proteome</keyword>
<organism evidence="1 2">
    <name type="scientific">Trichonephila clavipes</name>
    <name type="common">Golden silk orbweaver</name>
    <name type="synonym">Nephila clavipes</name>
    <dbReference type="NCBI Taxonomy" id="2585209"/>
    <lineage>
        <taxon>Eukaryota</taxon>
        <taxon>Metazoa</taxon>
        <taxon>Ecdysozoa</taxon>
        <taxon>Arthropoda</taxon>
        <taxon>Chelicerata</taxon>
        <taxon>Arachnida</taxon>
        <taxon>Araneae</taxon>
        <taxon>Araneomorphae</taxon>
        <taxon>Entelegynae</taxon>
        <taxon>Araneoidea</taxon>
        <taxon>Nephilidae</taxon>
        <taxon>Trichonephila</taxon>
    </lineage>
</organism>